<feature type="region of interest" description="Disordered" evidence="1">
    <location>
        <begin position="236"/>
        <end position="279"/>
    </location>
</feature>
<feature type="compositionally biased region" description="Low complexity" evidence="1">
    <location>
        <begin position="236"/>
        <end position="245"/>
    </location>
</feature>
<dbReference type="OrthoDB" id="5575405at2759"/>
<dbReference type="EMBL" id="LSSM01006150">
    <property type="protein sequence ID" value="OMJ11303.1"/>
    <property type="molecule type" value="Genomic_DNA"/>
</dbReference>
<feature type="compositionally biased region" description="Low complexity" evidence="1">
    <location>
        <begin position="130"/>
        <end position="139"/>
    </location>
</feature>
<dbReference type="Proteomes" id="UP000187429">
    <property type="component" value="Unassembled WGS sequence"/>
</dbReference>
<feature type="compositionally biased region" description="Polar residues" evidence="1">
    <location>
        <begin position="140"/>
        <end position="154"/>
    </location>
</feature>
<evidence type="ECO:0000256" key="1">
    <source>
        <dbReference type="SAM" id="MobiDB-lite"/>
    </source>
</evidence>
<evidence type="ECO:0000313" key="3">
    <source>
        <dbReference type="Proteomes" id="UP000187429"/>
    </source>
</evidence>
<gene>
    <name evidence="2" type="ORF">AYI69_g9880</name>
</gene>
<feature type="compositionally biased region" description="Low complexity" evidence="1">
    <location>
        <begin position="256"/>
        <end position="270"/>
    </location>
</feature>
<reference evidence="3" key="1">
    <citation type="submission" date="2017-01" db="EMBL/GenBank/DDBJ databases">
        <authorList>
            <person name="Wang Y."/>
            <person name="White M."/>
            <person name="Kvist S."/>
            <person name="Moncalvo J.-M."/>
        </authorList>
    </citation>
    <scope>NUCLEOTIDE SEQUENCE [LARGE SCALE GENOMIC DNA]</scope>
    <source>
        <strain evidence="3">ID-206-W2</strain>
    </source>
</reference>
<keyword evidence="3" id="KW-1185">Reference proteome</keyword>
<feature type="compositionally biased region" description="Low complexity" evidence="1">
    <location>
        <begin position="355"/>
        <end position="365"/>
    </location>
</feature>
<proteinExistence type="predicted"/>
<name>A0A1R1X9I6_9FUNG</name>
<protein>
    <submittedName>
        <fullName evidence="2">Uncharacterized protein</fullName>
    </submittedName>
</protein>
<comment type="caution">
    <text evidence="2">The sequence shown here is derived from an EMBL/GenBank/DDBJ whole genome shotgun (WGS) entry which is preliminary data.</text>
</comment>
<organism evidence="2 3">
    <name type="scientific">Smittium culicis</name>
    <dbReference type="NCBI Taxonomy" id="133412"/>
    <lineage>
        <taxon>Eukaryota</taxon>
        <taxon>Fungi</taxon>
        <taxon>Fungi incertae sedis</taxon>
        <taxon>Zoopagomycota</taxon>
        <taxon>Kickxellomycotina</taxon>
        <taxon>Harpellomycetes</taxon>
        <taxon>Harpellales</taxon>
        <taxon>Legeriomycetaceae</taxon>
        <taxon>Smittium</taxon>
    </lineage>
</organism>
<dbReference type="AlphaFoldDB" id="A0A1R1X9I6"/>
<sequence>MGKDSVSLPKGWYWEVQPAKFVLEQLSPRQKVIVCPSQQCQAVGRFIKDSNGTGRNQKAFLRCGACRDRYTVADFYVRVLKGSEDNLPAATGLDSLLPPPDPIEEIDPAEPIPVDPRMFLPASQRLGNSVAADSSSAASRNPTGAQLDSATYLSDSDEEMVTDRDYDAAMDGSSSAADIMKNFRAVKLPDSSPIKSLDSVRSQVNPVSTSASQPLSSASNFKTSFFSFASPAPTAPTLTPSMPAPSQSSSNFGLNSAPGPSKRSASPSARSSKRPNTSGNLYVTSMAFNHRMDLHLANMKALINTNRTADLARIQQLEDENKHLKDQLLIQTKRIDRLTQQSKKTVQPLRPQPAQPSASTPSAQPINFHFGSASTATLLPAQPTPSEAPAFKKLSYSEIAKSQSKTKMEAKKLTQSIRKLVGTKPINSGTMAEKNHKLARIYVQGISRQRIKDIKGCLFDMRFQLSKIYNLDFIGKRMLEFTVTEEYAPAFCARVKAFEFLKLMPKVTPAEPNDRTADEETKIACRTAYINRLKKSIEKATKPEVRQYMEELLDEVEASVST</sequence>
<evidence type="ECO:0000313" key="2">
    <source>
        <dbReference type="EMBL" id="OMJ11303.1"/>
    </source>
</evidence>
<feature type="region of interest" description="Disordered" evidence="1">
    <location>
        <begin position="130"/>
        <end position="158"/>
    </location>
</feature>
<accession>A0A1R1X9I6</accession>
<feature type="non-terminal residue" evidence="2">
    <location>
        <position position="1"/>
    </location>
</feature>
<feature type="region of interest" description="Disordered" evidence="1">
    <location>
        <begin position="339"/>
        <end position="366"/>
    </location>
</feature>